<dbReference type="Proteomes" id="UP001187192">
    <property type="component" value="Unassembled WGS sequence"/>
</dbReference>
<proteinExistence type="predicted"/>
<sequence>MIMMAFKEGLKVRYSSKYLSVSVTTRRGKSGRYSLVSEQSSCHPVSQFCCQRHSFDHEAPLTFRGMEEKLRIFNNTQGVVARYGDPPQIMSYRDASSGCACQSSRRLVKEARARSLGQEDLERRFLNGFLDDSKDRPFDMLIRTSLWAFIASISELHSGSAMDKLSLRYDDR</sequence>
<accession>A0AA87ZKQ6</accession>
<keyword evidence="3" id="KW-1185">Reference proteome</keyword>
<dbReference type="EMBL" id="BTGU01006131">
    <property type="protein sequence ID" value="GMN34801.1"/>
    <property type="molecule type" value="Genomic_DNA"/>
</dbReference>
<evidence type="ECO:0000313" key="1">
    <source>
        <dbReference type="EMBL" id="GMN34790.1"/>
    </source>
</evidence>
<gene>
    <name evidence="1" type="ORF">TIFTF001_048386</name>
    <name evidence="2" type="ORF">TIFTF001_048387</name>
</gene>
<dbReference type="AlphaFoldDB" id="A0AA87ZKQ6"/>
<evidence type="ECO:0000313" key="3">
    <source>
        <dbReference type="Proteomes" id="UP001187192"/>
    </source>
</evidence>
<evidence type="ECO:0000313" key="2">
    <source>
        <dbReference type="EMBL" id="GMN34801.1"/>
    </source>
</evidence>
<reference evidence="1" key="1">
    <citation type="submission" date="2023-07" db="EMBL/GenBank/DDBJ databases">
        <title>draft genome sequence of fig (Ficus carica).</title>
        <authorList>
            <person name="Takahashi T."/>
            <person name="Nishimura K."/>
        </authorList>
    </citation>
    <scope>NUCLEOTIDE SEQUENCE</scope>
</reference>
<protein>
    <submittedName>
        <fullName evidence="1">Uncharacterized protein</fullName>
    </submittedName>
</protein>
<organism evidence="1 3">
    <name type="scientific">Ficus carica</name>
    <name type="common">Common fig</name>
    <dbReference type="NCBI Taxonomy" id="3494"/>
    <lineage>
        <taxon>Eukaryota</taxon>
        <taxon>Viridiplantae</taxon>
        <taxon>Streptophyta</taxon>
        <taxon>Embryophyta</taxon>
        <taxon>Tracheophyta</taxon>
        <taxon>Spermatophyta</taxon>
        <taxon>Magnoliopsida</taxon>
        <taxon>eudicotyledons</taxon>
        <taxon>Gunneridae</taxon>
        <taxon>Pentapetalae</taxon>
        <taxon>rosids</taxon>
        <taxon>fabids</taxon>
        <taxon>Rosales</taxon>
        <taxon>Moraceae</taxon>
        <taxon>Ficeae</taxon>
        <taxon>Ficus</taxon>
    </lineage>
</organism>
<name>A0AA87ZKQ6_FICCA</name>
<dbReference type="EMBL" id="BTGU01006130">
    <property type="protein sequence ID" value="GMN34790.1"/>
    <property type="molecule type" value="Genomic_DNA"/>
</dbReference>
<comment type="caution">
    <text evidence="1">The sequence shown here is derived from an EMBL/GenBank/DDBJ whole genome shotgun (WGS) entry which is preliminary data.</text>
</comment>